<dbReference type="InterPro" id="IPR013762">
    <property type="entry name" value="Integrase-like_cat_sf"/>
</dbReference>
<keyword evidence="3" id="KW-0238">DNA-binding</keyword>
<dbReference type="Pfam" id="PF00589">
    <property type="entry name" value="Phage_integrase"/>
    <property type="match status" value="1"/>
</dbReference>
<evidence type="ECO:0000313" key="7">
    <source>
        <dbReference type="Proteomes" id="UP000073923"/>
    </source>
</evidence>
<dbReference type="PATRIC" id="fig|172044.3.peg.396"/>
<protein>
    <recommendedName>
        <fullName evidence="5">Tyr recombinase domain-containing protein</fullName>
    </recommendedName>
</protein>
<comment type="similarity">
    <text evidence="1">Belongs to the 'phage' integrase family.</text>
</comment>
<dbReference type="GO" id="GO:0003677">
    <property type="term" value="F:DNA binding"/>
    <property type="evidence" value="ECO:0007669"/>
    <property type="project" value="UniProtKB-KW"/>
</dbReference>
<evidence type="ECO:0000256" key="1">
    <source>
        <dbReference type="ARBA" id="ARBA00008857"/>
    </source>
</evidence>
<dbReference type="Gene3D" id="1.10.443.10">
    <property type="entry name" value="Intergrase catalytic core"/>
    <property type="match status" value="1"/>
</dbReference>
<sequence length="595" mass="66572">MATPWKHPSTGVYYLRRQIPEKLRPAFDGKALWKVSLGTKNGSEATVLFLQANAALEQRFEEARARLKATGSPCPSARDRADELVAAYFQGPELKAGGLDGIERLLLARLELDRGLWNATPTGCSSPSPLSDQQWWALANNAALFRDHPGRKPVQGHPPGTIWRWGNENFRPEARAEQIGRVVDQIARHNDVSVAELPSGIDAAIKAYLDAIPVEAPKARKRRPTSGRLRPDLRLMELFADWQAVMQPSLQSAHEYEGATRDFIDFLGDITVEEIVNNDLLDYRDEAAHLPASMPRADRELTFTERLERHRHSDTPRISPATLKKRVGAIQALLSFAKGQKWISRNEGRDVPILGYSKTGAAPRQTFQEQELQRLFASPLFTAPATWKHDRLVSDMTLYWLFLLGLTTGARLEEVGQAMVADVKTDGAITYIDIDDYAAGPSDDAKSIKTATSRRLVPVHAKLIELGFRDYVDAVKKAGHTRLFPDLVPNGFGKRTKEASRIANRLIDRYVSTDARLVFHSFRHGFKDLALEANVLERIVDQICGHAATTVGGKYGQGVRLAILNRELHKVDWSFLDWAALIQASAEIDWVKRFE</sequence>
<organism evidence="6 7">
    <name type="scientific">Sphingomonas yabuuchiae</name>
    <dbReference type="NCBI Taxonomy" id="172044"/>
    <lineage>
        <taxon>Bacteria</taxon>
        <taxon>Pseudomonadati</taxon>
        <taxon>Pseudomonadota</taxon>
        <taxon>Alphaproteobacteria</taxon>
        <taxon>Sphingomonadales</taxon>
        <taxon>Sphingomonadaceae</taxon>
        <taxon>Sphingomonas</taxon>
    </lineage>
</organism>
<evidence type="ECO:0000259" key="5">
    <source>
        <dbReference type="PROSITE" id="PS51898"/>
    </source>
</evidence>
<name>A0A147IJQ1_9SPHN</name>
<feature type="domain" description="Tyr recombinase" evidence="5">
    <location>
        <begin position="361"/>
        <end position="570"/>
    </location>
</feature>
<dbReference type="AlphaFoldDB" id="A0A147IJQ1"/>
<dbReference type="SUPFAM" id="SSF56349">
    <property type="entry name" value="DNA breaking-rejoining enzymes"/>
    <property type="match status" value="1"/>
</dbReference>
<accession>A0A147IJQ1</accession>
<dbReference type="OrthoDB" id="9784724at2"/>
<gene>
    <name evidence="6" type="ORF">NS355_17295</name>
</gene>
<reference evidence="6 7" key="1">
    <citation type="journal article" date="2016" name="Front. Microbiol.">
        <title>Genomic Resource of Rice Seed Associated Bacteria.</title>
        <authorList>
            <person name="Midha S."/>
            <person name="Bansal K."/>
            <person name="Sharma S."/>
            <person name="Kumar N."/>
            <person name="Patil P.P."/>
            <person name="Chaudhry V."/>
            <person name="Patil P.B."/>
        </authorList>
    </citation>
    <scope>NUCLEOTIDE SEQUENCE [LARGE SCALE GENOMIC DNA]</scope>
    <source>
        <strain evidence="6 7">NS355</strain>
    </source>
</reference>
<evidence type="ECO:0000256" key="3">
    <source>
        <dbReference type="ARBA" id="ARBA00023125"/>
    </source>
</evidence>
<evidence type="ECO:0000256" key="2">
    <source>
        <dbReference type="ARBA" id="ARBA00022908"/>
    </source>
</evidence>
<proteinExistence type="inferred from homology"/>
<evidence type="ECO:0000313" key="6">
    <source>
        <dbReference type="EMBL" id="KTT94488.1"/>
    </source>
</evidence>
<dbReference type="InterPro" id="IPR046668">
    <property type="entry name" value="DUF6538"/>
</dbReference>
<dbReference type="PROSITE" id="PS51898">
    <property type="entry name" value="TYR_RECOMBINASE"/>
    <property type="match status" value="1"/>
</dbReference>
<dbReference type="PANTHER" id="PTHR30349:SF41">
    <property type="entry name" value="INTEGRASE_RECOMBINASE PROTEIN MJ0367-RELATED"/>
    <property type="match status" value="1"/>
</dbReference>
<comment type="caution">
    <text evidence="6">The sequence shown here is derived from an EMBL/GenBank/DDBJ whole genome shotgun (WGS) entry which is preliminary data.</text>
</comment>
<evidence type="ECO:0000256" key="4">
    <source>
        <dbReference type="ARBA" id="ARBA00023172"/>
    </source>
</evidence>
<dbReference type="InterPro" id="IPR050090">
    <property type="entry name" value="Tyrosine_recombinase_XerCD"/>
</dbReference>
<dbReference type="EMBL" id="LDTF01000121">
    <property type="protein sequence ID" value="KTT94488.1"/>
    <property type="molecule type" value="Genomic_DNA"/>
</dbReference>
<dbReference type="Proteomes" id="UP000073923">
    <property type="component" value="Unassembled WGS sequence"/>
</dbReference>
<keyword evidence="4" id="KW-0233">DNA recombination</keyword>
<dbReference type="Pfam" id="PF20172">
    <property type="entry name" value="DUF6538"/>
    <property type="match status" value="1"/>
</dbReference>
<dbReference type="CDD" id="cd01184">
    <property type="entry name" value="INT_C_like_1"/>
    <property type="match status" value="1"/>
</dbReference>
<dbReference type="GO" id="GO:0006310">
    <property type="term" value="P:DNA recombination"/>
    <property type="evidence" value="ECO:0007669"/>
    <property type="project" value="UniProtKB-KW"/>
</dbReference>
<keyword evidence="2" id="KW-0229">DNA integration</keyword>
<dbReference type="GO" id="GO:0015074">
    <property type="term" value="P:DNA integration"/>
    <property type="evidence" value="ECO:0007669"/>
    <property type="project" value="UniProtKB-KW"/>
</dbReference>
<dbReference type="InterPro" id="IPR002104">
    <property type="entry name" value="Integrase_catalytic"/>
</dbReference>
<dbReference type="PANTHER" id="PTHR30349">
    <property type="entry name" value="PHAGE INTEGRASE-RELATED"/>
    <property type="match status" value="1"/>
</dbReference>
<dbReference type="InterPro" id="IPR011010">
    <property type="entry name" value="DNA_brk_join_enz"/>
</dbReference>